<dbReference type="GO" id="GO:0046872">
    <property type="term" value="F:metal ion binding"/>
    <property type="evidence" value="ECO:0007669"/>
    <property type="project" value="UniProtKB-KW"/>
</dbReference>
<dbReference type="Proteomes" id="UP000189735">
    <property type="component" value="Unassembled WGS sequence"/>
</dbReference>
<evidence type="ECO:0000256" key="1">
    <source>
        <dbReference type="ARBA" id="ARBA00001947"/>
    </source>
</evidence>
<dbReference type="SUPFAM" id="SSF51556">
    <property type="entry name" value="Metallo-dependent hydrolases"/>
    <property type="match status" value="1"/>
</dbReference>
<evidence type="ECO:0000313" key="8">
    <source>
        <dbReference type="Proteomes" id="UP000189735"/>
    </source>
</evidence>
<organism evidence="7 8">
    <name type="scientific">Agreia bicolorata</name>
    <dbReference type="NCBI Taxonomy" id="110935"/>
    <lineage>
        <taxon>Bacteria</taxon>
        <taxon>Bacillati</taxon>
        <taxon>Actinomycetota</taxon>
        <taxon>Actinomycetes</taxon>
        <taxon>Micrococcales</taxon>
        <taxon>Microbacteriaceae</taxon>
        <taxon>Agreia</taxon>
    </lineage>
</organism>
<dbReference type="PANTHER" id="PTHR43114">
    <property type="entry name" value="ADENINE DEAMINASE"/>
    <property type="match status" value="1"/>
</dbReference>
<gene>
    <name evidence="7" type="ORF">SAMN06295879_1873</name>
</gene>
<evidence type="ECO:0000313" key="7">
    <source>
        <dbReference type="EMBL" id="SKA94011.1"/>
    </source>
</evidence>
<keyword evidence="3" id="KW-0479">Metal-binding</keyword>
<evidence type="ECO:0000259" key="6">
    <source>
        <dbReference type="Pfam" id="PF00962"/>
    </source>
</evidence>
<comment type="cofactor">
    <cofactor evidence="1">
        <name>Zn(2+)</name>
        <dbReference type="ChEBI" id="CHEBI:29105"/>
    </cofactor>
</comment>
<dbReference type="Pfam" id="PF00962">
    <property type="entry name" value="A_deaminase"/>
    <property type="match status" value="1"/>
</dbReference>
<sequence>MDDPLDSATEALLLALPKVSLHNHLIGAVSAQTVLDLARKHDVVLDGGHDAESLYDHGSYEDLNEFLRVLDVAGSVMRDADDFRRVAFETLTDGGAALGVVHREIFLSPPGHPGVPYRTIIDGVLAGMREAEAETGITSRMVIGLNRNDSASAAVELVEQVIEHRIDEVVGIGLDYSELIGPPARFVDAFRLAGRSGLHRTAHSESGPPANIEVILDELGGERIDHGYHVVDDARITARCVEEGITFTCTPVSSDIGRYSGSGDGSHRRIAQMVDAGLRITIDSDDPPMFGTDAVNDFRALARALGYGLTEFAGFTRNAVTAAWLDDSDRATLNQAVESRLAALSGR</sequence>
<reference evidence="8" key="1">
    <citation type="submission" date="2017-02" db="EMBL/GenBank/DDBJ databases">
        <authorList>
            <person name="Varghese N."/>
            <person name="Submissions S."/>
        </authorList>
    </citation>
    <scope>NUCLEOTIDE SEQUENCE [LARGE SCALE GENOMIC DNA]</scope>
    <source>
        <strain evidence="8">VKM Ac-2052</strain>
    </source>
</reference>
<evidence type="ECO:0000256" key="5">
    <source>
        <dbReference type="ARBA" id="ARBA00022833"/>
    </source>
</evidence>
<dbReference type="InterPro" id="IPR001365">
    <property type="entry name" value="A_deaminase_dom"/>
</dbReference>
<evidence type="ECO:0000256" key="3">
    <source>
        <dbReference type="ARBA" id="ARBA00022723"/>
    </source>
</evidence>
<dbReference type="Gene3D" id="3.20.20.140">
    <property type="entry name" value="Metal-dependent hydrolases"/>
    <property type="match status" value="1"/>
</dbReference>
<proteinExistence type="inferred from homology"/>
<comment type="similarity">
    <text evidence="2">Belongs to the metallo-dependent hydrolases superfamily. Adenosine and AMP deaminases family.</text>
</comment>
<dbReference type="GO" id="GO:0000034">
    <property type="term" value="F:adenine deaminase activity"/>
    <property type="evidence" value="ECO:0007669"/>
    <property type="project" value="TreeGrafter"/>
</dbReference>
<evidence type="ECO:0000256" key="4">
    <source>
        <dbReference type="ARBA" id="ARBA00022801"/>
    </source>
</evidence>
<dbReference type="PANTHER" id="PTHR43114:SF6">
    <property type="entry name" value="ADENINE DEAMINASE"/>
    <property type="match status" value="1"/>
</dbReference>
<dbReference type="AlphaFoldDB" id="A0A1T4XYC0"/>
<feature type="domain" description="Adenosine deaminase" evidence="6">
    <location>
        <begin position="17"/>
        <end position="338"/>
    </location>
</feature>
<dbReference type="NCBIfam" id="TIGR01430">
    <property type="entry name" value="aden_deam"/>
    <property type="match status" value="1"/>
</dbReference>
<dbReference type="GO" id="GO:0005829">
    <property type="term" value="C:cytosol"/>
    <property type="evidence" value="ECO:0007669"/>
    <property type="project" value="TreeGrafter"/>
</dbReference>
<dbReference type="GO" id="GO:0043103">
    <property type="term" value="P:hypoxanthine salvage"/>
    <property type="evidence" value="ECO:0007669"/>
    <property type="project" value="TreeGrafter"/>
</dbReference>
<keyword evidence="4" id="KW-0378">Hydrolase</keyword>
<dbReference type="InterPro" id="IPR032466">
    <property type="entry name" value="Metal_Hydrolase"/>
</dbReference>
<keyword evidence="5" id="KW-0862">Zinc</keyword>
<accession>A0A1T4XYC0</accession>
<protein>
    <submittedName>
        <fullName evidence="7">Adenosine deaminase</fullName>
    </submittedName>
</protein>
<name>A0A1T4XYC0_9MICO</name>
<dbReference type="InterPro" id="IPR006330">
    <property type="entry name" value="Ado/ade_deaminase"/>
</dbReference>
<dbReference type="GO" id="GO:0006146">
    <property type="term" value="P:adenine catabolic process"/>
    <property type="evidence" value="ECO:0007669"/>
    <property type="project" value="TreeGrafter"/>
</dbReference>
<dbReference type="RefSeq" id="WP_078714172.1">
    <property type="nucleotide sequence ID" value="NZ_FUYG01000004.1"/>
</dbReference>
<dbReference type="EMBL" id="FUYG01000004">
    <property type="protein sequence ID" value="SKA94011.1"/>
    <property type="molecule type" value="Genomic_DNA"/>
</dbReference>
<evidence type="ECO:0000256" key="2">
    <source>
        <dbReference type="ARBA" id="ARBA00006676"/>
    </source>
</evidence>